<dbReference type="EMBL" id="KB707414">
    <property type="protein sequence ID" value="EMR62592.1"/>
    <property type="molecule type" value="Genomic_DNA"/>
</dbReference>
<dbReference type="GO" id="GO:0032259">
    <property type="term" value="P:methylation"/>
    <property type="evidence" value="ECO:0007669"/>
    <property type="project" value="UniProtKB-KW"/>
</dbReference>
<keyword evidence="1 5" id="KW-0489">Methyltransferase</keyword>
<accession>M7SEK2</accession>
<dbReference type="AlphaFoldDB" id="M7SEK2"/>
<sequence>MSDTPPSPSLDSLAAEITKLSGMLTNYMRTNGVPEPSFEVDSPENYGDLPPEVFRARQLLLDALMDMWFLTWGPSGGIFTFANTLLADAAVLKIMNNFDFWSAVPLDGSASYQEISERTNLPVDAVRRVLQHALTFRVFAQTDPGDPSTSQIKHTALSAAPARSPGLRGGFKTMFDQAGGPTLILDEALSKYSAGRTEMAPGLDKSAYALFNTSYGDDSKEDGNGGSGRCVDYWKYLESGDGEGANSKGVDRQKAFSQFMNFVTTLFGHGNAVADSYDWNELGSVTVVDVGGSGGHNAIPLAQKFSNLRVVVEDLPKVQAAFDEAIPEDLRKENRVTFLGHDFFTPQPVHGADVYVFKKVFHDWPDADVVRILRAQTAALHAGARILIIENVVDRSGINSSSSSSNTPPAPPVPRSLQRLVTAIDLRMMALYNARERSVDDFRRVLRDADPRFELTSVKTMPKSELGVFEVIWRG</sequence>
<dbReference type="OrthoDB" id="1606438at2759"/>
<dbReference type="PROSITE" id="PS51683">
    <property type="entry name" value="SAM_OMT_II"/>
    <property type="match status" value="1"/>
</dbReference>
<dbReference type="GO" id="GO:0008171">
    <property type="term" value="F:O-methyltransferase activity"/>
    <property type="evidence" value="ECO:0007669"/>
    <property type="project" value="InterPro"/>
</dbReference>
<keyword evidence="2 5" id="KW-0808">Transferase</keyword>
<name>M7SEK2_EUTLA</name>
<dbReference type="STRING" id="1287681.M7SEK2"/>
<evidence type="ECO:0000256" key="3">
    <source>
        <dbReference type="ARBA" id="ARBA00022691"/>
    </source>
</evidence>
<reference evidence="6" key="1">
    <citation type="journal article" date="2013" name="Genome Announc.">
        <title>Draft genome sequence of the grapevine dieback fungus Eutypa lata UCR-EL1.</title>
        <authorList>
            <person name="Blanco-Ulate B."/>
            <person name="Rolshausen P.E."/>
            <person name="Cantu D."/>
        </authorList>
    </citation>
    <scope>NUCLEOTIDE SEQUENCE [LARGE SCALE GENOMIC DNA]</scope>
    <source>
        <strain evidence="6">UCR-EL1</strain>
    </source>
</reference>
<evidence type="ECO:0000256" key="2">
    <source>
        <dbReference type="ARBA" id="ARBA00022679"/>
    </source>
</evidence>
<dbReference type="PANTHER" id="PTHR43712:SF12">
    <property type="entry name" value="STERIGMATOCYSTIN 8-O-METHYLTRANSFERASE"/>
    <property type="match status" value="1"/>
</dbReference>
<evidence type="ECO:0000256" key="1">
    <source>
        <dbReference type="ARBA" id="ARBA00022603"/>
    </source>
</evidence>
<dbReference type="KEGG" id="ela:UCREL1_10473"/>
<dbReference type="Pfam" id="PF00891">
    <property type="entry name" value="Methyltransf_2"/>
    <property type="match status" value="1"/>
</dbReference>
<dbReference type="InterPro" id="IPR036390">
    <property type="entry name" value="WH_DNA-bd_sf"/>
</dbReference>
<keyword evidence="3" id="KW-0949">S-adenosyl-L-methionine</keyword>
<dbReference type="OMA" id="CHTSISA"/>
<keyword evidence="6" id="KW-1185">Reference proteome</keyword>
<evidence type="ECO:0000313" key="5">
    <source>
        <dbReference type="EMBL" id="EMR62592.1"/>
    </source>
</evidence>
<dbReference type="InterPro" id="IPR029063">
    <property type="entry name" value="SAM-dependent_MTases_sf"/>
</dbReference>
<dbReference type="HOGENOM" id="CLU_005533_1_4_1"/>
<gene>
    <name evidence="5" type="ORF">UCREL1_10473</name>
</gene>
<organism evidence="5 6">
    <name type="scientific">Eutypa lata (strain UCR-EL1)</name>
    <name type="common">Grapevine dieback disease fungus</name>
    <name type="synonym">Eutypa armeniacae</name>
    <dbReference type="NCBI Taxonomy" id="1287681"/>
    <lineage>
        <taxon>Eukaryota</taxon>
        <taxon>Fungi</taxon>
        <taxon>Dikarya</taxon>
        <taxon>Ascomycota</taxon>
        <taxon>Pezizomycotina</taxon>
        <taxon>Sordariomycetes</taxon>
        <taxon>Xylariomycetidae</taxon>
        <taxon>Xylariales</taxon>
        <taxon>Diatrypaceae</taxon>
        <taxon>Eutypa</taxon>
    </lineage>
</organism>
<dbReference type="Proteomes" id="UP000012174">
    <property type="component" value="Unassembled WGS sequence"/>
</dbReference>
<dbReference type="Gene3D" id="3.40.50.150">
    <property type="entry name" value="Vaccinia Virus protein VP39"/>
    <property type="match status" value="1"/>
</dbReference>
<dbReference type="SUPFAM" id="SSF46785">
    <property type="entry name" value="Winged helix' DNA-binding domain"/>
    <property type="match status" value="1"/>
</dbReference>
<evidence type="ECO:0000313" key="6">
    <source>
        <dbReference type="Proteomes" id="UP000012174"/>
    </source>
</evidence>
<dbReference type="eggNOG" id="KOG3178">
    <property type="taxonomic scope" value="Eukaryota"/>
</dbReference>
<evidence type="ECO:0000259" key="4">
    <source>
        <dbReference type="Pfam" id="PF00891"/>
    </source>
</evidence>
<feature type="domain" description="O-methyltransferase C-terminal" evidence="4">
    <location>
        <begin position="253"/>
        <end position="449"/>
    </location>
</feature>
<dbReference type="InterPro" id="IPR016461">
    <property type="entry name" value="COMT-like"/>
</dbReference>
<protein>
    <submittedName>
        <fullName evidence="5">Putative sterigmatocystin 8-o-methyltransferase protein</fullName>
    </submittedName>
</protein>
<dbReference type="PANTHER" id="PTHR43712">
    <property type="entry name" value="PUTATIVE (AFU_ORTHOLOGUE AFUA_4G14580)-RELATED"/>
    <property type="match status" value="1"/>
</dbReference>
<dbReference type="InterPro" id="IPR001077">
    <property type="entry name" value="COMT_C"/>
</dbReference>
<proteinExistence type="predicted"/>
<dbReference type="SUPFAM" id="SSF53335">
    <property type="entry name" value="S-adenosyl-L-methionine-dependent methyltransferases"/>
    <property type="match status" value="1"/>
</dbReference>